<evidence type="ECO:0000256" key="5">
    <source>
        <dbReference type="ARBA" id="ARBA00022741"/>
    </source>
</evidence>
<evidence type="ECO:0000256" key="6">
    <source>
        <dbReference type="ARBA" id="ARBA00023134"/>
    </source>
</evidence>
<dbReference type="InterPro" id="IPR032859">
    <property type="entry name" value="KH_dom-like"/>
</dbReference>
<comment type="similarity">
    <text evidence="1">Belongs to the TRAFAC class TrmE-Era-EngA-EngB-Septin-like GTPase superfamily. EngA (Der) GTPase family.</text>
</comment>
<dbReference type="Gene3D" id="3.30.300.20">
    <property type="match status" value="1"/>
</dbReference>
<dbReference type="HAMAP" id="MF_00195">
    <property type="entry name" value="GTPase_Der"/>
    <property type="match status" value="1"/>
</dbReference>
<keyword evidence="6" id="KW-0342">GTP-binding</keyword>
<feature type="compositionally biased region" description="Basic and acidic residues" evidence="8">
    <location>
        <begin position="1300"/>
        <end position="1324"/>
    </location>
</feature>
<feature type="region of interest" description="Disordered" evidence="8">
    <location>
        <begin position="1025"/>
        <end position="1061"/>
    </location>
</feature>
<feature type="region of interest" description="Disordered" evidence="8">
    <location>
        <begin position="281"/>
        <end position="331"/>
    </location>
</feature>
<evidence type="ECO:0000259" key="9">
    <source>
        <dbReference type="Pfam" id="PF01926"/>
    </source>
</evidence>
<feature type="compositionally biased region" description="Gly residues" evidence="8">
    <location>
        <begin position="717"/>
        <end position="728"/>
    </location>
</feature>
<keyword evidence="5" id="KW-0547">Nucleotide-binding</keyword>
<feature type="compositionally biased region" description="Acidic residues" evidence="8">
    <location>
        <begin position="365"/>
        <end position="375"/>
    </location>
</feature>
<dbReference type="Proteomes" id="UP000613740">
    <property type="component" value="Unassembled WGS sequence"/>
</dbReference>
<feature type="compositionally biased region" description="Basic and acidic residues" evidence="8">
    <location>
        <begin position="283"/>
        <end position="317"/>
    </location>
</feature>
<comment type="caution">
    <text evidence="11">The sequence shown here is derived from an EMBL/GenBank/DDBJ whole genome shotgun (WGS) entry which is preliminary data.</text>
</comment>
<dbReference type="CDD" id="cd01894">
    <property type="entry name" value="EngA1"/>
    <property type="match status" value="1"/>
</dbReference>
<feature type="compositionally biased region" description="Acidic residues" evidence="8">
    <location>
        <begin position="693"/>
        <end position="709"/>
    </location>
</feature>
<keyword evidence="4" id="KW-0677">Repeat</keyword>
<feature type="region of interest" description="Disordered" evidence="8">
    <location>
        <begin position="759"/>
        <end position="785"/>
    </location>
</feature>
<evidence type="ECO:0000256" key="8">
    <source>
        <dbReference type="SAM" id="MobiDB-lite"/>
    </source>
</evidence>
<dbReference type="Gene3D" id="3.40.50.300">
    <property type="entry name" value="P-loop containing nucleotide triphosphate hydrolases"/>
    <property type="match status" value="2"/>
</dbReference>
<evidence type="ECO:0000256" key="7">
    <source>
        <dbReference type="ARBA" id="ARBA00032345"/>
    </source>
</evidence>
<protein>
    <recommendedName>
        <fullName evidence="2">GTPase Der</fullName>
    </recommendedName>
    <alternativeName>
        <fullName evidence="7">GTP-binding protein EngA</fullName>
    </alternativeName>
</protein>
<feature type="compositionally biased region" description="Gly residues" evidence="8">
    <location>
        <begin position="989"/>
        <end position="1003"/>
    </location>
</feature>
<feature type="compositionally biased region" description="Low complexity" evidence="8">
    <location>
        <begin position="872"/>
        <end position="888"/>
    </location>
</feature>
<dbReference type="NCBIfam" id="TIGR03594">
    <property type="entry name" value="GTPase_EngA"/>
    <property type="match status" value="1"/>
</dbReference>
<feature type="region of interest" description="Disordered" evidence="8">
    <location>
        <begin position="1300"/>
        <end position="1334"/>
    </location>
</feature>
<evidence type="ECO:0000313" key="12">
    <source>
        <dbReference type="Proteomes" id="UP000613740"/>
    </source>
</evidence>
<dbReference type="InterPro" id="IPR015946">
    <property type="entry name" value="KH_dom-like_a/b"/>
</dbReference>
<dbReference type="SUPFAM" id="SSF52540">
    <property type="entry name" value="P-loop containing nucleoside triphosphate hydrolases"/>
    <property type="match status" value="2"/>
</dbReference>
<feature type="region of interest" description="Disordered" evidence="8">
    <location>
        <begin position="941"/>
        <end position="967"/>
    </location>
</feature>
<feature type="domain" description="G" evidence="9">
    <location>
        <begin position="104"/>
        <end position="227"/>
    </location>
</feature>
<dbReference type="PANTHER" id="PTHR43834:SF6">
    <property type="entry name" value="GTPASE DER"/>
    <property type="match status" value="1"/>
</dbReference>
<feature type="compositionally biased region" description="Basic and acidic residues" evidence="8">
    <location>
        <begin position="734"/>
        <end position="745"/>
    </location>
</feature>
<dbReference type="NCBIfam" id="TIGR00231">
    <property type="entry name" value="small_GTP"/>
    <property type="match status" value="2"/>
</dbReference>
<feature type="compositionally biased region" description="Low complexity" evidence="8">
    <location>
        <begin position="1025"/>
        <end position="1049"/>
    </location>
</feature>
<accession>A0A835WMB8</accession>
<sequence length="1334" mass="141661">MLALIAGVVGTAGGLRSTATSAGLQWLQQLALTSSLSAAPSPASRSLHLARYEQRWPPALLLLTGAVRELRTGSAARRRELLLQQRKQQAAQATAAVDDALLPKIALVGRPNVGKSALFNRLVRRRQALVYDTPSSHVTRDYQEGRGQLGDLVFRVADTSGLEPRTAAAAGTIQGRATAITAKLLSQSHLALMVVDAKTGVLPADEELAEWLRRHVPGERVMVVANKAEGGRAQAEMPQTVYDCYRLGFGEPVAVSATTGEGLADLFAALQPPLDAVSAQLRAADEAARQRAQERREKERAAREERQEEQEPARAEVEGGGAAGGRGRRRPRLFPAAEAAGAAAEGGRGERAFVVAQASSSEDKKDEEDGEDEEAGPAGGLGVMKLAIMGLPNAGKSTLLNALLGEQRAVTGPEPGLTRDSVRAAWTYGDTAVELVDTAGWVGLGRTASYDDVGGAVAAMSRRAALTSLAQVHVVLLVLDAERALASDRVMSRRELSLAGTVLREGKALVVVANKADVLSVAQRRAFAKALRRHLSERFLDAGELPVVEVSARAGTGLDGVMPTALAAYTAWNKRVTTARLNRFLQKLQLRCVGTGGLEATLERVKFITQLKARPPTFTAFMSGSTPVDRDFGAFLAAQLREVLGFQGVPLRVWFRYKEKRADRLKRLRAAAVERRHRAREQAPLAAGAYELGDGDETDDEEGEEEVEENGARAGTGARGGGGGGGGSIMELARRRAAELRRDGAEAAGNDAAKSAWLDTGSDSAGSASASTGKQGLSGRKRAARWAEEESGYDVWVAPEEQEEGQAQAAQADRRAHSAAGMAGTSGGAKPPGSVEGRGHSEYGVPGGSGPGRPGDSRPQPAAPLHQHHQQKQQQPQQPQQEQQPRLRLLADEEHEEELEDGPAVRGARRRHEDVAWEPRAVAMSPAAAATAAAAAAAAVANGSLRQRRQAASSKASEKASGVSSSSLRVLDFHEDAGADVGATARGARSGGGSSSYGAGKNGGSSSSQRAALRTAAALLLTARKPSAPLTPARPRPRTAGAKAKAAGSAGWGGSAGRSEGASRRAACPALELQELWERIFVQHLAVGSLEPSGTAVRGPGVVAADLVRGGLACRGMYAASRVALEALAEQAEALGHMSRRRPFLARWQPDAAVDWVRLDKVLRRPEYCSAPEFRTACAELGVSAKGNKAVLQQRLLARCHVPPGRCRCPVPARLWAALWQERVCEAQQGDLESLSPEAVQAVTELAEVEGTYERFWFRSKACIRRSLAVAYGDTPGLMAAHRACLPRLPAVRAERARQKEEQKRRWQEEERRQRLVRQEEHRQKGGAGAAAVL</sequence>
<evidence type="ECO:0000259" key="10">
    <source>
        <dbReference type="Pfam" id="PF14714"/>
    </source>
</evidence>
<gene>
    <name evidence="11" type="ORF">HYH02_000190</name>
</gene>
<evidence type="ECO:0000256" key="3">
    <source>
        <dbReference type="ARBA" id="ARBA00022517"/>
    </source>
</evidence>
<dbReference type="OrthoDB" id="8954335at2759"/>
<dbReference type="GO" id="GO:0005525">
    <property type="term" value="F:GTP binding"/>
    <property type="evidence" value="ECO:0007669"/>
    <property type="project" value="UniProtKB-KW"/>
</dbReference>
<dbReference type="EMBL" id="JAEHOD010000012">
    <property type="protein sequence ID" value="KAG2450086.1"/>
    <property type="molecule type" value="Genomic_DNA"/>
</dbReference>
<organism evidence="11 12">
    <name type="scientific">Chlamydomonas schloesseri</name>
    <dbReference type="NCBI Taxonomy" id="2026947"/>
    <lineage>
        <taxon>Eukaryota</taxon>
        <taxon>Viridiplantae</taxon>
        <taxon>Chlorophyta</taxon>
        <taxon>core chlorophytes</taxon>
        <taxon>Chlorophyceae</taxon>
        <taxon>CS clade</taxon>
        <taxon>Chlamydomonadales</taxon>
        <taxon>Chlamydomonadaceae</taxon>
        <taxon>Chlamydomonas</taxon>
    </lineage>
</organism>
<feature type="region of interest" description="Disordered" evidence="8">
    <location>
        <begin position="676"/>
        <end position="729"/>
    </location>
</feature>
<dbReference type="InterPro" id="IPR006073">
    <property type="entry name" value="GTP-bd"/>
</dbReference>
<evidence type="ECO:0000313" key="11">
    <source>
        <dbReference type="EMBL" id="KAG2450086.1"/>
    </source>
</evidence>
<feature type="compositionally biased region" description="Low complexity" evidence="8">
    <location>
        <begin position="759"/>
        <end position="773"/>
    </location>
</feature>
<dbReference type="InterPro" id="IPR027417">
    <property type="entry name" value="P-loop_NTPase"/>
</dbReference>
<name>A0A835WMB8_9CHLO</name>
<evidence type="ECO:0000256" key="1">
    <source>
        <dbReference type="ARBA" id="ARBA00008279"/>
    </source>
</evidence>
<feature type="domain" description="GTPase Der C-terminal KH-domain-like" evidence="10">
    <location>
        <begin position="575"/>
        <end position="656"/>
    </location>
</feature>
<proteinExistence type="inferred from homology"/>
<feature type="region of interest" description="Disordered" evidence="8">
    <location>
        <begin position="356"/>
        <end position="379"/>
    </location>
</feature>
<feature type="region of interest" description="Disordered" evidence="8">
    <location>
        <begin position="734"/>
        <end position="753"/>
    </location>
</feature>
<feature type="region of interest" description="Disordered" evidence="8">
    <location>
        <begin position="802"/>
        <end position="913"/>
    </location>
</feature>
<evidence type="ECO:0000256" key="4">
    <source>
        <dbReference type="ARBA" id="ARBA00022737"/>
    </source>
</evidence>
<dbReference type="Pfam" id="PF14714">
    <property type="entry name" value="KH_dom-like"/>
    <property type="match status" value="1"/>
</dbReference>
<feature type="domain" description="G" evidence="9">
    <location>
        <begin position="386"/>
        <end position="515"/>
    </location>
</feature>
<dbReference type="PRINTS" id="PR00326">
    <property type="entry name" value="GTP1OBG"/>
</dbReference>
<keyword evidence="3" id="KW-0690">Ribosome biogenesis</keyword>
<feature type="compositionally biased region" description="Low complexity" evidence="8">
    <location>
        <begin position="951"/>
        <end position="967"/>
    </location>
</feature>
<dbReference type="Pfam" id="PF01926">
    <property type="entry name" value="MMR_HSR1"/>
    <property type="match status" value="2"/>
</dbReference>
<feature type="region of interest" description="Disordered" evidence="8">
    <location>
        <begin position="982"/>
        <end position="1009"/>
    </location>
</feature>
<dbReference type="PANTHER" id="PTHR43834">
    <property type="entry name" value="GTPASE DER"/>
    <property type="match status" value="1"/>
</dbReference>
<dbReference type="InterPro" id="IPR016484">
    <property type="entry name" value="GTPase_Der"/>
</dbReference>
<dbReference type="InterPro" id="IPR005225">
    <property type="entry name" value="Small_GTP-bd"/>
</dbReference>
<evidence type="ECO:0000256" key="2">
    <source>
        <dbReference type="ARBA" id="ARBA00020953"/>
    </source>
</evidence>
<reference evidence="11" key="1">
    <citation type="journal article" date="2020" name="bioRxiv">
        <title>Comparative genomics of Chlamydomonas.</title>
        <authorList>
            <person name="Craig R.J."/>
            <person name="Hasan A.R."/>
            <person name="Ness R.W."/>
            <person name="Keightley P.D."/>
        </authorList>
    </citation>
    <scope>NUCLEOTIDE SEQUENCE</scope>
    <source>
        <strain evidence="11">CCAP 11/173</strain>
    </source>
</reference>
<keyword evidence="12" id="KW-1185">Reference proteome</keyword>
<dbReference type="GO" id="GO:0042254">
    <property type="term" value="P:ribosome biogenesis"/>
    <property type="evidence" value="ECO:0007669"/>
    <property type="project" value="UniProtKB-KW"/>
</dbReference>